<dbReference type="AlphaFoldDB" id="A0A835YJF1"/>
<keyword evidence="3" id="KW-1185">Reference proteome</keyword>
<organism evidence="2 3">
    <name type="scientific">Tribonema minus</name>
    <dbReference type="NCBI Taxonomy" id="303371"/>
    <lineage>
        <taxon>Eukaryota</taxon>
        <taxon>Sar</taxon>
        <taxon>Stramenopiles</taxon>
        <taxon>Ochrophyta</taxon>
        <taxon>PX clade</taxon>
        <taxon>Xanthophyceae</taxon>
        <taxon>Tribonematales</taxon>
        <taxon>Tribonemataceae</taxon>
        <taxon>Tribonema</taxon>
    </lineage>
</organism>
<protein>
    <submittedName>
        <fullName evidence="2">Uncharacterized protein</fullName>
    </submittedName>
</protein>
<feature type="compositionally biased region" description="Basic residues" evidence="1">
    <location>
        <begin position="39"/>
        <end position="55"/>
    </location>
</feature>
<dbReference type="Proteomes" id="UP000664859">
    <property type="component" value="Unassembled WGS sequence"/>
</dbReference>
<evidence type="ECO:0000256" key="1">
    <source>
        <dbReference type="SAM" id="MobiDB-lite"/>
    </source>
</evidence>
<name>A0A835YJF1_9STRA</name>
<proteinExistence type="predicted"/>
<dbReference type="EMBL" id="JAFCMP010000547">
    <property type="protein sequence ID" value="KAG5175686.1"/>
    <property type="molecule type" value="Genomic_DNA"/>
</dbReference>
<reference evidence="2" key="1">
    <citation type="submission" date="2021-02" db="EMBL/GenBank/DDBJ databases">
        <title>First Annotated Genome of the Yellow-green Alga Tribonema minus.</title>
        <authorList>
            <person name="Mahan K.M."/>
        </authorList>
    </citation>
    <scope>NUCLEOTIDE SEQUENCE</scope>
    <source>
        <strain evidence="2">UTEX B ZZ1240</strain>
    </source>
</reference>
<gene>
    <name evidence="2" type="ORF">JKP88DRAFT_261683</name>
</gene>
<evidence type="ECO:0000313" key="3">
    <source>
        <dbReference type="Proteomes" id="UP000664859"/>
    </source>
</evidence>
<evidence type="ECO:0000313" key="2">
    <source>
        <dbReference type="EMBL" id="KAG5175686.1"/>
    </source>
</evidence>
<comment type="caution">
    <text evidence="2">The sequence shown here is derived from an EMBL/GenBank/DDBJ whole genome shotgun (WGS) entry which is preliminary data.</text>
</comment>
<sequence length="362" mass="37027">MPDDDDIFTRRERAKAIQRAYRARVKDRDKPPVYDAARARHKAQSAASKKRRRAVERREKDIMAHVDLRGHPGALETVARQQLEPGFMFPVATVALAAAAVTLGQEHTTLPAPQLAYNATTQAWEYTIGGGTALAMSPALPQLAELQEGWRMGAHVTAGDADRVNCELVPAPYYKPGDMRLCIRAGTAFVGAYVVITRPVSAGEALAAATQGDGAASSALVAQGAGSASSALVAATQGAGTADSVLGAATQGDGTASSSLGAATQGDGTASCSLEATTPGAGTANIALVATTPGAGTASSALVAATQGDGTASSSQQSNICFATIASAPSDAVMGVLRMLVSDYCHAPRPPEHPPQLMAYTL</sequence>
<accession>A0A835YJF1</accession>
<feature type="region of interest" description="Disordered" evidence="1">
    <location>
        <begin position="19"/>
        <end position="58"/>
    </location>
</feature>